<dbReference type="Proteomes" id="UP001158576">
    <property type="component" value="Chromosome PAR"/>
</dbReference>
<feature type="compositionally biased region" description="Polar residues" evidence="2">
    <location>
        <begin position="1"/>
        <end position="11"/>
    </location>
</feature>
<feature type="transmembrane region" description="Helical" evidence="3">
    <location>
        <begin position="661"/>
        <end position="683"/>
    </location>
</feature>
<evidence type="ECO:0000256" key="3">
    <source>
        <dbReference type="SAM" id="Phobius"/>
    </source>
</evidence>
<proteinExistence type="predicted"/>
<keyword evidence="3" id="KW-1133">Transmembrane helix</keyword>
<feature type="region of interest" description="Disordered" evidence="2">
    <location>
        <begin position="94"/>
        <end position="121"/>
    </location>
</feature>
<feature type="coiled-coil region" evidence="1">
    <location>
        <begin position="443"/>
        <end position="491"/>
    </location>
</feature>
<dbReference type="EMBL" id="OU015568">
    <property type="protein sequence ID" value="CAG5089063.1"/>
    <property type="molecule type" value="Genomic_DNA"/>
</dbReference>
<reference evidence="4 5" key="1">
    <citation type="submission" date="2021-04" db="EMBL/GenBank/DDBJ databases">
        <authorList>
            <person name="Bliznina A."/>
        </authorList>
    </citation>
    <scope>NUCLEOTIDE SEQUENCE [LARGE SCALE GENOMIC DNA]</scope>
</reference>
<feature type="region of interest" description="Disordered" evidence="2">
    <location>
        <begin position="1"/>
        <end position="54"/>
    </location>
</feature>
<accession>A0ABN7S1P9</accession>
<feature type="transmembrane region" description="Helical" evidence="3">
    <location>
        <begin position="592"/>
        <end position="612"/>
    </location>
</feature>
<keyword evidence="1" id="KW-0175">Coiled coil</keyword>
<evidence type="ECO:0000313" key="4">
    <source>
        <dbReference type="EMBL" id="CAG5089063.1"/>
    </source>
</evidence>
<gene>
    <name evidence="4" type="ORF">OKIOD_LOCUS3629</name>
</gene>
<sequence>MSISEASSMKSVTRKSETSDASTSESEPMVIPPAKKMPSVDQLDPSFRGINEDVPQALKDPVEVQKLLLAEQMKSAEARSSFDFLMEEYQNVKNRLSDKGSPEALSRKTSKQSVQESTSDELRKIQAELNATKAQLNDIQMSSTKRVLNGEDDPQGLHIPEMCPAELEMVKATVIHENKHKYNLEKVGSLEEEIEKYRSLYNETRSRLTIINADFEQAKMERFEEVDALKFEANVRVREAEKDRDSAKAQLLEIRRHANSQVDGLRREITVLNEKLDSYKTENKTLEESRLKSLKEVDSTIVEARKSALDAQNQAKINELEIDRLNNLVESREKEFSKLRVELKDTKASLEVQRRDYKTLQREIKEQALKFENDKEMIKAEYTKQINDGRLEIEKYRGAWKKANSQLETTRKNAEKRSGLAELAEKSANERIEEIKREQWALVEQIRSEKRETDAQLQKETENCSRLRSELEMAKEGVRNLTEERLKLAAEKDRSHAELELLKKTGGVPKEEHDRLKKRLQRMQGRMSNFAHAINMQEESFSASPHWISPRKARSKESVLTLDGVENIPAELTLINKRYIEQNPKRRCTCIYYLRLTLSVVLMIGFVIGFVLHNYVSSMPEFWESPVIDLRSLGRPECNQFADELKAEPNAWKPRQHSQEYMVLTFVGGITEWIMGFGFITYLGSFTVEFARIENITFEIEERAELEEQFSTIEQPSWSALHKQKELPNPKP</sequence>
<feature type="coiled-coil region" evidence="1">
    <location>
        <begin position="187"/>
        <end position="370"/>
    </location>
</feature>
<keyword evidence="3" id="KW-0472">Membrane</keyword>
<keyword evidence="3" id="KW-0812">Transmembrane</keyword>
<name>A0ABN7S1P9_OIKDI</name>
<evidence type="ECO:0000256" key="2">
    <source>
        <dbReference type="SAM" id="MobiDB-lite"/>
    </source>
</evidence>
<protein>
    <submittedName>
        <fullName evidence="4">Oidioi.mRNA.OKI2018_I69.PAR.g12071.t1.cds</fullName>
    </submittedName>
</protein>
<organism evidence="4 5">
    <name type="scientific">Oikopleura dioica</name>
    <name type="common">Tunicate</name>
    <dbReference type="NCBI Taxonomy" id="34765"/>
    <lineage>
        <taxon>Eukaryota</taxon>
        <taxon>Metazoa</taxon>
        <taxon>Chordata</taxon>
        <taxon>Tunicata</taxon>
        <taxon>Appendicularia</taxon>
        <taxon>Copelata</taxon>
        <taxon>Oikopleuridae</taxon>
        <taxon>Oikopleura</taxon>
    </lineage>
</organism>
<keyword evidence="5" id="KW-1185">Reference proteome</keyword>
<evidence type="ECO:0000256" key="1">
    <source>
        <dbReference type="SAM" id="Coils"/>
    </source>
</evidence>
<evidence type="ECO:0000313" key="5">
    <source>
        <dbReference type="Proteomes" id="UP001158576"/>
    </source>
</evidence>